<evidence type="ECO:0000256" key="8">
    <source>
        <dbReference type="ARBA" id="ARBA00023012"/>
    </source>
</evidence>
<dbReference type="Pfam" id="PF13426">
    <property type="entry name" value="PAS_9"/>
    <property type="match status" value="1"/>
</dbReference>
<dbReference type="InterPro" id="IPR036890">
    <property type="entry name" value="HATPase_C_sf"/>
</dbReference>
<dbReference type="CDD" id="cd00130">
    <property type="entry name" value="PAS"/>
    <property type="match status" value="1"/>
</dbReference>
<organism evidence="12">
    <name type="scientific">Uncultured Desulfatiglans sp</name>
    <dbReference type="NCBI Taxonomy" id="1748965"/>
    <lineage>
        <taxon>Bacteria</taxon>
        <taxon>Pseudomonadati</taxon>
        <taxon>Thermodesulfobacteriota</taxon>
        <taxon>Desulfobacteria</taxon>
        <taxon>Desulfatiglandales</taxon>
        <taxon>Desulfatiglandaceae</taxon>
        <taxon>Desulfatiglans</taxon>
        <taxon>environmental samples</taxon>
    </lineage>
</organism>
<dbReference type="PANTHER" id="PTHR43065">
    <property type="entry name" value="SENSOR HISTIDINE KINASE"/>
    <property type="match status" value="1"/>
</dbReference>
<dbReference type="PROSITE" id="PS50112">
    <property type="entry name" value="PAS"/>
    <property type="match status" value="1"/>
</dbReference>
<dbReference type="SUPFAM" id="SSF55874">
    <property type="entry name" value="ATPase domain of HSP90 chaperone/DNA topoisomerase II/histidine kinase"/>
    <property type="match status" value="1"/>
</dbReference>
<dbReference type="InterPro" id="IPR005467">
    <property type="entry name" value="His_kinase_dom"/>
</dbReference>
<evidence type="ECO:0000256" key="2">
    <source>
        <dbReference type="ARBA" id="ARBA00012438"/>
    </source>
</evidence>
<dbReference type="SUPFAM" id="SSF55785">
    <property type="entry name" value="PYP-like sensor domain (PAS domain)"/>
    <property type="match status" value="1"/>
</dbReference>
<feature type="domain" description="Histidine kinase" evidence="10">
    <location>
        <begin position="182"/>
        <end position="392"/>
    </location>
</feature>
<evidence type="ECO:0000256" key="4">
    <source>
        <dbReference type="ARBA" id="ARBA00022679"/>
    </source>
</evidence>
<dbReference type="EMBL" id="UPXX01000025">
    <property type="protein sequence ID" value="VBB43732.1"/>
    <property type="molecule type" value="Genomic_DNA"/>
</dbReference>
<dbReference type="PRINTS" id="PR00344">
    <property type="entry name" value="BCTRLSENSOR"/>
</dbReference>
<dbReference type="InterPro" id="IPR036097">
    <property type="entry name" value="HisK_dim/P_sf"/>
</dbReference>
<feature type="region of interest" description="Disordered" evidence="9">
    <location>
        <begin position="1"/>
        <end position="29"/>
    </location>
</feature>
<dbReference type="Pfam" id="PF00512">
    <property type="entry name" value="HisKA"/>
    <property type="match status" value="1"/>
</dbReference>
<evidence type="ECO:0000259" key="10">
    <source>
        <dbReference type="PROSITE" id="PS50109"/>
    </source>
</evidence>
<feature type="domain" description="PAS" evidence="11">
    <location>
        <begin position="34"/>
        <end position="79"/>
    </location>
</feature>
<evidence type="ECO:0000256" key="6">
    <source>
        <dbReference type="ARBA" id="ARBA00022777"/>
    </source>
</evidence>
<dbReference type="Gene3D" id="3.30.565.10">
    <property type="entry name" value="Histidine kinase-like ATPase, C-terminal domain"/>
    <property type="match status" value="1"/>
</dbReference>
<dbReference type="PANTHER" id="PTHR43065:SF10">
    <property type="entry name" value="PEROXIDE STRESS-ACTIVATED HISTIDINE KINASE MAK3"/>
    <property type="match status" value="1"/>
</dbReference>
<proteinExistence type="predicted"/>
<feature type="compositionally biased region" description="Low complexity" evidence="9">
    <location>
        <begin position="8"/>
        <end position="25"/>
    </location>
</feature>
<dbReference type="GO" id="GO:0000155">
    <property type="term" value="F:phosphorelay sensor kinase activity"/>
    <property type="evidence" value="ECO:0007669"/>
    <property type="project" value="InterPro"/>
</dbReference>
<gene>
    <name evidence="12" type="ORF">TRIP_B310041</name>
</gene>
<evidence type="ECO:0000256" key="5">
    <source>
        <dbReference type="ARBA" id="ARBA00022741"/>
    </source>
</evidence>
<reference evidence="12" key="1">
    <citation type="submission" date="2018-07" db="EMBL/GenBank/DDBJ databases">
        <authorList>
            <consortium name="Genoscope - CEA"/>
            <person name="William W."/>
        </authorList>
    </citation>
    <scope>NUCLEOTIDE SEQUENCE</scope>
    <source>
        <strain evidence="12">IK1</strain>
    </source>
</reference>
<dbReference type="InterPro" id="IPR004358">
    <property type="entry name" value="Sig_transdc_His_kin-like_C"/>
</dbReference>
<evidence type="ECO:0000313" key="12">
    <source>
        <dbReference type="EMBL" id="VBB43732.1"/>
    </source>
</evidence>
<evidence type="ECO:0000256" key="3">
    <source>
        <dbReference type="ARBA" id="ARBA00022553"/>
    </source>
</evidence>
<keyword evidence="4" id="KW-0808">Transferase</keyword>
<dbReference type="InterPro" id="IPR003594">
    <property type="entry name" value="HATPase_dom"/>
</dbReference>
<keyword evidence="6" id="KW-0418">Kinase</keyword>
<dbReference type="SMART" id="SM00387">
    <property type="entry name" value="HATPase_c"/>
    <property type="match status" value="1"/>
</dbReference>
<dbReference type="InterPro" id="IPR000014">
    <property type="entry name" value="PAS"/>
</dbReference>
<dbReference type="SMART" id="SM00388">
    <property type="entry name" value="HisKA"/>
    <property type="match status" value="1"/>
</dbReference>
<dbReference type="InterPro" id="IPR035965">
    <property type="entry name" value="PAS-like_dom_sf"/>
</dbReference>
<dbReference type="NCBIfam" id="TIGR00229">
    <property type="entry name" value="sensory_box"/>
    <property type="match status" value="1"/>
</dbReference>
<dbReference type="InterPro" id="IPR003661">
    <property type="entry name" value="HisK_dim/P_dom"/>
</dbReference>
<evidence type="ECO:0000256" key="7">
    <source>
        <dbReference type="ARBA" id="ARBA00022840"/>
    </source>
</evidence>
<dbReference type="Gene3D" id="1.10.287.130">
    <property type="match status" value="1"/>
</dbReference>
<evidence type="ECO:0000256" key="9">
    <source>
        <dbReference type="SAM" id="MobiDB-lite"/>
    </source>
</evidence>
<dbReference type="AlphaFoldDB" id="A0A653A7V8"/>
<protein>
    <recommendedName>
        <fullName evidence="2">histidine kinase</fullName>
        <ecNumber evidence="2">2.7.13.3</ecNumber>
    </recommendedName>
</protein>
<name>A0A653A7V8_UNCDX</name>
<dbReference type="SUPFAM" id="SSF47384">
    <property type="entry name" value="Homodimeric domain of signal transducing histidine kinase"/>
    <property type="match status" value="1"/>
</dbReference>
<keyword evidence="8" id="KW-0902">Two-component regulatory system</keyword>
<evidence type="ECO:0000256" key="1">
    <source>
        <dbReference type="ARBA" id="ARBA00000085"/>
    </source>
</evidence>
<keyword evidence="7" id="KW-0067">ATP-binding</keyword>
<comment type="catalytic activity">
    <reaction evidence="1">
        <text>ATP + protein L-histidine = ADP + protein N-phospho-L-histidine.</text>
        <dbReference type="EC" id="2.7.13.3"/>
    </reaction>
</comment>
<dbReference type="GO" id="GO:0005524">
    <property type="term" value="F:ATP binding"/>
    <property type="evidence" value="ECO:0007669"/>
    <property type="project" value="UniProtKB-KW"/>
</dbReference>
<dbReference type="Gene3D" id="3.30.450.20">
    <property type="entry name" value="PAS domain"/>
    <property type="match status" value="1"/>
</dbReference>
<keyword evidence="3" id="KW-0597">Phosphoprotein</keyword>
<dbReference type="PROSITE" id="PS50109">
    <property type="entry name" value="HIS_KIN"/>
    <property type="match status" value="1"/>
</dbReference>
<evidence type="ECO:0000259" key="11">
    <source>
        <dbReference type="PROSITE" id="PS50112"/>
    </source>
</evidence>
<accession>A0A653A7V8</accession>
<dbReference type="Pfam" id="PF02518">
    <property type="entry name" value="HATPase_c"/>
    <property type="match status" value="1"/>
</dbReference>
<keyword evidence="5" id="KW-0547">Nucleotide-binding</keyword>
<sequence length="405" mass="44097">MAFSEMLPSGAPGRAGSRRAQAGGRAPRGDEPIKEIIVENIITGLPVGLVVISGKGEMTIANPVAGRLLGYPVQEMLGKGWGELFFQNPANDDFNQVMLDAVGQARVHLRRTVYYVRPDGMTLRLLLTTSYVSEDGNVEGVVVLLEDLTELHALYEREKTILEDKNRIQAERVESLRYLALAVAHQIRNPVMSIGGFAQRLKKKASEDTTEARYLQFILEGAARLEKIVESVKAYADSFEPRLQTVRLDEAIRAAVEAFRLEQRGSLERVKWEMELDPVEVRLDPSLFRGGLRELLLNSLQALKGGEGTIGLSLSGAGAAGGWRLEVADSGVGIPESDLPYVLDPFFSTRPDAVGMGLAKVYRVVTDHGGTLELESHEGKGTRVIITMPGGGPAQGSVRERGPAK</sequence>
<dbReference type="EC" id="2.7.13.3" evidence="2"/>
<dbReference type="SMART" id="SM00091">
    <property type="entry name" value="PAS"/>
    <property type="match status" value="1"/>
</dbReference>
<dbReference type="CDD" id="cd00082">
    <property type="entry name" value="HisKA"/>
    <property type="match status" value="1"/>
</dbReference>